<evidence type="ECO:0000313" key="11">
    <source>
        <dbReference type="Proteomes" id="UP000011543"/>
    </source>
</evidence>
<dbReference type="RefSeq" id="WP_004216274.1">
    <property type="nucleotide sequence ID" value="NC_013924.1"/>
</dbReference>
<dbReference type="NCBIfam" id="TIGR00638">
    <property type="entry name" value="Mop"/>
    <property type="match status" value="1"/>
</dbReference>
<evidence type="ECO:0000256" key="3">
    <source>
        <dbReference type="ARBA" id="ARBA00022448"/>
    </source>
</evidence>
<gene>
    <name evidence="8" type="ordered locus">Nmag_3968</name>
    <name evidence="9" type="ORF">C500_15275</name>
</gene>
<dbReference type="OrthoDB" id="70912at2157"/>
<organism evidence="8 10">
    <name type="scientific">Natrialba magadii (strain ATCC 43099 / DSM 3394 / CCM 3739 / CIP 104546 / IAM 13178 / JCM 8861 / NBRC 102185 / NCIMB 2190 / MS3)</name>
    <name type="common">Natronobacterium magadii</name>
    <dbReference type="NCBI Taxonomy" id="547559"/>
    <lineage>
        <taxon>Archaea</taxon>
        <taxon>Methanobacteriati</taxon>
        <taxon>Methanobacteriota</taxon>
        <taxon>Stenosarchaea group</taxon>
        <taxon>Halobacteria</taxon>
        <taxon>Halobacteriales</taxon>
        <taxon>Natrialbaceae</taxon>
        <taxon>Natrialba</taxon>
    </lineage>
</organism>
<evidence type="ECO:0000256" key="2">
    <source>
        <dbReference type="ARBA" id="ARBA00008110"/>
    </source>
</evidence>
<dbReference type="PANTHER" id="PTHR30432:SF1">
    <property type="entry name" value="DNA-BINDING TRANSCRIPTIONAL DUAL REGULATOR MODE"/>
    <property type="match status" value="1"/>
</dbReference>
<dbReference type="PROSITE" id="PS51866">
    <property type="entry name" value="MOP"/>
    <property type="match status" value="1"/>
</dbReference>
<reference evidence="8" key="4">
    <citation type="submission" date="2016-09" db="EMBL/GenBank/DDBJ databases">
        <authorList>
            <person name="Pfeiffer F."/>
        </authorList>
    </citation>
    <scope>NUCLEOTIDE SEQUENCE</scope>
    <source>
        <strain evidence="8">ATCC 43099</strain>
        <plasmid evidence="8">pNMAG02</plasmid>
    </source>
</reference>
<keyword evidence="3" id="KW-0813">Transport</keyword>
<evidence type="ECO:0000313" key="10">
    <source>
        <dbReference type="Proteomes" id="UP000001879"/>
    </source>
</evidence>
<sequence length="234" mass="25337">MTIKRDYSTQLSVDGVTIDQRDIEMLDAIDQYGSMHRAADALGRSYARLQNRVVEIEEAVGTITERQRGGRGGGGTKLTQTAHEIRQQFNRHEAELGGVAHVTESVFPGTVRDRTGELATVDTEIGSILALVPQGATDVQVTVRSDAVVLTKPDETPQPDGVSLRNQFTGTVDQLEPGDVITRVTIQLQENNTIQSIITKESVDRLALEPDLPITASFKATAARGISAASDTRE</sequence>
<reference evidence="9 11" key="3">
    <citation type="journal article" date="2014" name="PLoS Genet.">
        <title>Phylogenetically driven sequencing of extremely halophilic archaea reveals strategies for static and dynamic osmo-response.</title>
        <authorList>
            <person name="Becker E.A."/>
            <person name="Seitzer P.M."/>
            <person name="Tritt A."/>
            <person name="Larsen D."/>
            <person name="Krusor M."/>
            <person name="Yao A.I."/>
            <person name="Wu D."/>
            <person name="Madern D."/>
            <person name="Eisen J.A."/>
            <person name="Darling A.E."/>
            <person name="Facciotti M.T."/>
        </authorList>
    </citation>
    <scope>NUCLEOTIDE SEQUENCE [LARGE SCALE GENOMIC DNA]</scope>
    <source>
        <strain evidence="11">ATCC 43099 / DSM 3394 / CCM 3739 / CIP 104546 / IAM 13178 / JCM 8861 / NBRC 102185 / NCIMB 2190 / MS3</strain>
        <strain evidence="9">MS-3</strain>
    </source>
</reference>
<protein>
    <submittedName>
        <fullName evidence="8">ModE family transcription regulator</fullName>
    </submittedName>
    <submittedName>
        <fullName evidence="9">ModE family transcriptional regulator</fullName>
    </submittedName>
</protein>
<keyword evidence="8" id="KW-0614">Plasmid</keyword>
<comment type="similarity">
    <text evidence="2">Belongs to the ModE family.</text>
</comment>
<dbReference type="GeneID" id="8828702"/>
<evidence type="ECO:0000256" key="4">
    <source>
        <dbReference type="ARBA" id="ARBA00022505"/>
    </source>
</evidence>
<comment type="subcellular location">
    <subcellularLocation>
        <location evidence="1">Cell membrane</location>
        <topology evidence="1">Peripheral membrane protein</topology>
    </subcellularLocation>
</comment>
<dbReference type="Gene3D" id="1.10.10.10">
    <property type="entry name" value="Winged helix-like DNA-binding domain superfamily/Winged helix DNA-binding domain"/>
    <property type="match status" value="1"/>
</dbReference>
<keyword evidence="4" id="KW-0500">Molybdenum</keyword>
<feature type="domain" description="Mop" evidence="7">
    <location>
        <begin position="161"/>
        <end position="227"/>
    </location>
</feature>
<dbReference type="Gene3D" id="2.40.50.100">
    <property type="match status" value="1"/>
</dbReference>
<dbReference type="AlphaFoldDB" id="D3T1P5"/>
<keyword evidence="5" id="KW-0677">Repeat</keyword>
<dbReference type="PaxDb" id="547559-Nmag_3968"/>
<dbReference type="EMBL" id="AOHS01000051">
    <property type="protein sequence ID" value="ELY26536.1"/>
    <property type="molecule type" value="Genomic_DNA"/>
</dbReference>
<dbReference type="KEGG" id="nmg:Nmag_3968"/>
<evidence type="ECO:0000313" key="9">
    <source>
        <dbReference type="EMBL" id="ELY26536.1"/>
    </source>
</evidence>
<dbReference type="GO" id="GO:0030151">
    <property type="term" value="F:molybdenum ion binding"/>
    <property type="evidence" value="ECO:0007669"/>
    <property type="project" value="InterPro"/>
</dbReference>
<dbReference type="InterPro" id="IPR008995">
    <property type="entry name" value="Mo/tungstate-bd_C_term_dom"/>
</dbReference>
<dbReference type="Proteomes" id="UP000001879">
    <property type="component" value="Plasmid pNMAG02"/>
</dbReference>
<proteinExistence type="inferred from homology"/>
<dbReference type="InterPro" id="IPR005116">
    <property type="entry name" value="Transp-assoc_OB_typ1"/>
</dbReference>
<dbReference type="eggNOG" id="arCOG00223">
    <property type="taxonomic scope" value="Archaea"/>
</dbReference>
<dbReference type="Pfam" id="PF03459">
    <property type="entry name" value="TOBE"/>
    <property type="match status" value="1"/>
</dbReference>
<evidence type="ECO:0000256" key="5">
    <source>
        <dbReference type="ARBA" id="ARBA00022737"/>
    </source>
</evidence>
<evidence type="ECO:0000256" key="6">
    <source>
        <dbReference type="SAM" id="Coils"/>
    </source>
</evidence>
<geneLocation type="plasmid" evidence="8 10">
    <name>pNMAG02</name>
</geneLocation>
<dbReference type="SUPFAM" id="SSF46785">
    <property type="entry name" value="Winged helix' DNA-binding domain"/>
    <property type="match status" value="1"/>
</dbReference>
<dbReference type="GO" id="GO:0005886">
    <property type="term" value="C:plasma membrane"/>
    <property type="evidence" value="ECO:0007669"/>
    <property type="project" value="UniProtKB-SubCell"/>
</dbReference>
<dbReference type="InterPro" id="IPR016462">
    <property type="entry name" value="ModE"/>
</dbReference>
<dbReference type="GO" id="GO:0015689">
    <property type="term" value="P:molybdate ion transport"/>
    <property type="evidence" value="ECO:0007669"/>
    <property type="project" value="InterPro"/>
</dbReference>
<feature type="coiled-coil region" evidence="6">
    <location>
        <begin position="39"/>
        <end position="66"/>
    </location>
</feature>
<dbReference type="EMBL" id="CP001934">
    <property type="protein sequence ID" value="ADD07504.1"/>
    <property type="molecule type" value="Genomic_DNA"/>
</dbReference>
<evidence type="ECO:0000256" key="1">
    <source>
        <dbReference type="ARBA" id="ARBA00004202"/>
    </source>
</evidence>
<dbReference type="Proteomes" id="UP000011543">
    <property type="component" value="Unassembled WGS sequence"/>
</dbReference>
<evidence type="ECO:0000313" key="8">
    <source>
        <dbReference type="EMBL" id="ADD07504.1"/>
    </source>
</evidence>
<dbReference type="PIRSF" id="PIRSF005763">
    <property type="entry name" value="Txn_reg_ModE"/>
    <property type="match status" value="1"/>
</dbReference>
<dbReference type="PANTHER" id="PTHR30432">
    <property type="entry name" value="TRANSCRIPTIONAL REGULATOR MODE"/>
    <property type="match status" value="1"/>
</dbReference>
<evidence type="ECO:0000259" key="7">
    <source>
        <dbReference type="PROSITE" id="PS51866"/>
    </source>
</evidence>
<dbReference type="InterPro" id="IPR004606">
    <property type="entry name" value="Mop_domain"/>
</dbReference>
<dbReference type="InterPro" id="IPR036388">
    <property type="entry name" value="WH-like_DNA-bd_sf"/>
</dbReference>
<name>D3T1P5_NATMM</name>
<dbReference type="SUPFAM" id="SSF50331">
    <property type="entry name" value="MOP-like"/>
    <property type="match status" value="1"/>
</dbReference>
<accession>D3T1P5</accession>
<reference evidence="8 10" key="2">
    <citation type="journal article" date="2012" name="BMC Genomics">
        <title>A comparative genomics perspective on the genetic content of the alkaliphilic haloarchaeon Natrialba magadii ATCC 43099T.</title>
        <authorList>
            <person name="Siddaramappa S."/>
            <person name="Challacombe J.F."/>
            <person name="Decastro R.E."/>
            <person name="Pfeiffer F."/>
            <person name="Sastre D.E."/>
            <person name="Gimenez M.I."/>
            <person name="Paggi R.A."/>
            <person name="Detter J.C."/>
            <person name="Davenport K.W."/>
            <person name="Goodwin L.A."/>
            <person name="Kyrpides N."/>
            <person name="Tapia R."/>
            <person name="Pitluck S."/>
            <person name="Lucas S."/>
            <person name="Woyke T."/>
            <person name="Maupin-Furlow J.A."/>
        </authorList>
    </citation>
    <scope>NUCLEOTIDE SEQUENCE [LARGE SCALE GENOMIC DNA]</scope>
    <source>
        <strain evidence="8">ATCC 43099</strain>
        <strain evidence="10">ATCC 43099 / DSM 3394 / CCM 3739 / CIP 104546 / IAM 13178 / JCM 8861 / NBRC 102185 / NCIMB 2190 / MS3</strain>
    </source>
</reference>
<dbReference type="InterPro" id="IPR051815">
    <property type="entry name" value="Molybdate_resp_trans_reg"/>
</dbReference>
<dbReference type="InterPro" id="IPR036390">
    <property type="entry name" value="WH_DNA-bd_sf"/>
</dbReference>
<dbReference type="HOGENOM" id="CLU_072980_0_0_2"/>
<reference evidence="10" key="1">
    <citation type="submission" date="2010-02" db="EMBL/GenBank/DDBJ databases">
        <title>Complete sequence of plasmid 2 of Natrialba magadii ATCC 43099.</title>
        <authorList>
            <consortium name="US DOE Joint Genome Institute"/>
            <person name="Lucas S."/>
            <person name="Copeland A."/>
            <person name="Lapidus A."/>
            <person name="Cheng J.-F."/>
            <person name="Bruce D."/>
            <person name="Goodwin L."/>
            <person name="Pitluck S."/>
            <person name="Davenport K."/>
            <person name="Saunders E."/>
            <person name="Detter J.C."/>
            <person name="Han C."/>
            <person name="Tapia R."/>
            <person name="Land M."/>
            <person name="Hauser L."/>
            <person name="Kyrpides N."/>
            <person name="Mikhailova N."/>
            <person name="De Castro R.E."/>
            <person name="Maupin-Furlow J.A."/>
            <person name="Woyke T."/>
        </authorList>
    </citation>
    <scope>NUCLEOTIDE SEQUENCE [LARGE SCALE GENOMIC DNA]</scope>
    <source>
        <strain evidence="10">ATCC 43099 / DSM 3394 / CCM 3739 / CIP 104546 / IAM 13178 / JCM 8861 / NBRC 102185 / NCIMB 2190 / MS3</strain>
        <plasmid evidence="10">pNMAG02</plasmid>
    </source>
</reference>
<keyword evidence="10" id="KW-1185">Reference proteome</keyword>
<dbReference type="eggNOG" id="arCOG00228">
    <property type="taxonomic scope" value="Archaea"/>
</dbReference>
<keyword evidence="6" id="KW-0175">Coiled coil</keyword>
<dbReference type="GO" id="GO:0006355">
    <property type="term" value="P:regulation of DNA-templated transcription"/>
    <property type="evidence" value="ECO:0007669"/>
    <property type="project" value="InterPro"/>
</dbReference>